<evidence type="ECO:0000313" key="2">
    <source>
        <dbReference type="EMBL" id="CAI6342393.1"/>
    </source>
</evidence>
<proteinExistence type="predicted"/>
<sequence>MLLFYHGPQNKQNTPIPSPHLFALSASLFSFFPGHAIISISTIITIFIAACENPQDPDVFCTGRRYSSATLVGTAGELVVKQWLCGFHDPALQTRG</sequence>
<organism evidence="2 3">
    <name type="scientific">Periconia digitata</name>
    <dbReference type="NCBI Taxonomy" id="1303443"/>
    <lineage>
        <taxon>Eukaryota</taxon>
        <taxon>Fungi</taxon>
        <taxon>Dikarya</taxon>
        <taxon>Ascomycota</taxon>
        <taxon>Pezizomycotina</taxon>
        <taxon>Dothideomycetes</taxon>
        <taxon>Pleosporomycetidae</taxon>
        <taxon>Pleosporales</taxon>
        <taxon>Massarineae</taxon>
        <taxon>Periconiaceae</taxon>
        <taxon>Periconia</taxon>
    </lineage>
</organism>
<evidence type="ECO:0000256" key="1">
    <source>
        <dbReference type="SAM" id="Phobius"/>
    </source>
</evidence>
<dbReference type="EMBL" id="CAOQHR010000013">
    <property type="protein sequence ID" value="CAI6342393.1"/>
    <property type="molecule type" value="Genomic_DNA"/>
</dbReference>
<dbReference type="AlphaFoldDB" id="A0A9W4XSW9"/>
<gene>
    <name evidence="2" type="ORF">PDIGIT_LOCUS15600</name>
</gene>
<name>A0A9W4XSW9_9PLEO</name>
<keyword evidence="3" id="KW-1185">Reference proteome</keyword>
<keyword evidence="1" id="KW-1133">Transmembrane helix</keyword>
<keyword evidence="1" id="KW-0472">Membrane</keyword>
<reference evidence="2" key="1">
    <citation type="submission" date="2023-01" db="EMBL/GenBank/DDBJ databases">
        <authorList>
            <person name="Van Ghelder C."/>
            <person name="Rancurel C."/>
        </authorList>
    </citation>
    <scope>NUCLEOTIDE SEQUENCE</scope>
    <source>
        <strain evidence="2">CNCM I-4278</strain>
    </source>
</reference>
<keyword evidence="1" id="KW-0812">Transmembrane</keyword>
<protein>
    <submittedName>
        <fullName evidence="2">Uncharacterized protein</fullName>
    </submittedName>
</protein>
<feature type="transmembrane region" description="Helical" evidence="1">
    <location>
        <begin position="21"/>
        <end position="50"/>
    </location>
</feature>
<comment type="caution">
    <text evidence="2">The sequence shown here is derived from an EMBL/GenBank/DDBJ whole genome shotgun (WGS) entry which is preliminary data.</text>
</comment>
<evidence type="ECO:0000313" key="3">
    <source>
        <dbReference type="Proteomes" id="UP001152607"/>
    </source>
</evidence>
<dbReference type="Proteomes" id="UP001152607">
    <property type="component" value="Unassembled WGS sequence"/>
</dbReference>
<accession>A0A9W4XSW9</accession>